<proteinExistence type="predicted"/>
<evidence type="ECO:0000313" key="2">
    <source>
        <dbReference type="Proteomes" id="UP000688137"/>
    </source>
</evidence>
<reference evidence="1" key="1">
    <citation type="submission" date="2021-01" db="EMBL/GenBank/DDBJ databases">
        <authorList>
            <consortium name="Genoscope - CEA"/>
            <person name="William W."/>
        </authorList>
    </citation>
    <scope>NUCLEOTIDE SEQUENCE</scope>
</reference>
<dbReference type="AlphaFoldDB" id="A0A8S1M2I5"/>
<dbReference type="Proteomes" id="UP000688137">
    <property type="component" value="Unassembled WGS sequence"/>
</dbReference>
<organism evidence="1 2">
    <name type="scientific">Paramecium primaurelia</name>
    <dbReference type="NCBI Taxonomy" id="5886"/>
    <lineage>
        <taxon>Eukaryota</taxon>
        <taxon>Sar</taxon>
        <taxon>Alveolata</taxon>
        <taxon>Ciliophora</taxon>
        <taxon>Intramacronucleata</taxon>
        <taxon>Oligohymenophorea</taxon>
        <taxon>Peniculida</taxon>
        <taxon>Parameciidae</taxon>
        <taxon>Paramecium</taxon>
    </lineage>
</organism>
<evidence type="ECO:0000313" key="1">
    <source>
        <dbReference type="EMBL" id="CAD8074097.1"/>
    </source>
</evidence>
<keyword evidence="2" id="KW-1185">Reference proteome</keyword>
<accession>A0A8S1M2I5</accession>
<sequence length="70" mass="8238">MKAANLNHKLMTKDEVIKILQLKAEKDNAERKIKVLIVTEDQDLLEKVTKERFIKLRINKYSINNAQCQK</sequence>
<name>A0A8S1M2I5_PARPR</name>
<protein>
    <submittedName>
        <fullName evidence="1">Uncharacterized protein</fullName>
    </submittedName>
</protein>
<gene>
    <name evidence="1" type="ORF">PPRIM_AZ9-3.1.T0520077</name>
</gene>
<dbReference type="EMBL" id="CAJJDM010000052">
    <property type="protein sequence ID" value="CAD8074097.1"/>
    <property type="molecule type" value="Genomic_DNA"/>
</dbReference>
<comment type="caution">
    <text evidence="1">The sequence shown here is derived from an EMBL/GenBank/DDBJ whole genome shotgun (WGS) entry which is preliminary data.</text>
</comment>